<evidence type="ECO:0000256" key="3">
    <source>
        <dbReference type="ARBA" id="ARBA00022428"/>
    </source>
</evidence>
<evidence type="ECO:0000256" key="2">
    <source>
        <dbReference type="ARBA" id="ARBA00004863"/>
    </source>
</evidence>
<comment type="pathway">
    <text evidence="2">Quinol/quinone metabolism; menaquinone biosynthesis.</text>
</comment>
<evidence type="ECO:0000256" key="1">
    <source>
        <dbReference type="ARBA" id="ARBA00004141"/>
    </source>
</evidence>
<feature type="transmembrane region" description="Helical" evidence="8">
    <location>
        <begin position="251"/>
        <end position="271"/>
    </location>
</feature>
<feature type="transmembrane region" description="Helical" evidence="8">
    <location>
        <begin position="191"/>
        <end position="211"/>
    </location>
</feature>
<protein>
    <recommendedName>
        <fullName evidence="10">Prenyltransferase</fullName>
    </recommendedName>
</protein>
<feature type="transmembrane region" description="Helical" evidence="8">
    <location>
        <begin position="94"/>
        <end position="114"/>
    </location>
</feature>
<dbReference type="UniPathway" id="UPA00079"/>
<feature type="non-terminal residue" evidence="9">
    <location>
        <position position="1"/>
    </location>
</feature>
<accession>X1JA40</accession>
<proteinExistence type="predicted"/>
<dbReference type="CDD" id="cd13962">
    <property type="entry name" value="PT_UbiA_UBIAD1"/>
    <property type="match status" value="1"/>
</dbReference>
<dbReference type="Gene3D" id="1.10.357.140">
    <property type="entry name" value="UbiA prenyltransferase"/>
    <property type="match status" value="1"/>
</dbReference>
<feature type="transmembrane region" description="Helical" evidence="8">
    <location>
        <begin position="223"/>
        <end position="239"/>
    </location>
</feature>
<dbReference type="GO" id="GO:0042371">
    <property type="term" value="P:vitamin K biosynthetic process"/>
    <property type="evidence" value="ECO:0007669"/>
    <property type="project" value="TreeGrafter"/>
</dbReference>
<dbReference type="AlphaFoldDB" id="X1JA40"/>
<sequence>GTCLAWYDSAFHLGYAVLAFVGLLLAHISINVLNDYFDYRSGIDLATKRTPFSGGSGILPAALLKPRQVFWLGMSSFLLAGAIGIYFVMVRGWFLLPLLLVGAICIFLYTPVITKLGWPEWAPGVGMGTLPVLGAYFVQTGGYTLPAVIAAIPSGILVHNLLLLNEFPDTEADKGAGRRTLPIVMGKGRAGIVYSVLTVIVYLWIIGWVVAELTGVVEKGMPIFSLIALLTLPMAIKAIQGTLKHQDMSRLVPAMANNVLVVLLTQLLLGIG</sequence>
<dbReference type="GO" id="GO:0004659">
    <property type="term" value="F:prenyltransferase activity"/>
    <property type="evidence" value="ECO:0007669"/>
    <property type="project" value="InterPro"/>
</dbReference>
<dbReference type="Pfam" id="PF01040">
    <property type="entry name" value="UbiA"/>
    <property type="match status" value="1"/>
</dbReference>
<keyword evidence="7 8" id="KW-0472">Membrane</keyword>
<evidence type="ECO:0000256" key="5">
    <source>
        <dbReference type="ARBA" id="ARBA00022692"/>
    </source>
</evidence>
<comment type="caution">
    <text evidence="9">The sequence shown here is derived from an EMBL/GenBank/DDBJ whole genome shotgun (WGS) entry which is preliminary data.</text>
</comment>
<feature type="transmembrane region" description="Helical" evidence="8">
    <location>
        <begin position="69"/>
        <end position="88"/>
    </location>
</feature>
<name>X1JA40_9ZZZZ</name>
<keyword evidence="4" id="KW-0808">Transferase</keyword>
<evidence type="ECO:0000256" key="6">
    <source>
        <dbReference type="ARBA" id="ARBA00022989"/>
    </source>
</evidence>
<dbReference type="PANTHER" id="PTHR13929">
    <property type="entry name" value="1,4-DIHYDROXY-2-NAPHTHOATE OCTAPRENYLTRANSFERASE"/>
    <property type="match status" value="1"/>
</dbReference>
<feature type="transmembrane region" description="Helical" evidence="8">
    <location>
        <begin position="144"/>
        <end position="164"/>
    </location>
</feature>
<dbReference type="GO" id="GO:0009234">
    <property type="term" value="P:menaquinone biosynthetic process"/>
    <property type="evidence" value="ECO:0007669"/>
    <property type="project" value="UniProtKB-UniPathway"/>
</dbReference>
<evidence type="ECO:0000256" key="8">
    <source>
        <dbReference type="SAM" id="Phobius"/>
    </source>
</evidence>
<evidence type="ECO:0000256" key="4">
    <source>
        <dbReference type="ARBA" id="ARBA00022679"/>
    </source>
</evidence>
<dbReference type="InterPro" id="IPR044878">
    <property type="entry name" value="UbiA_sf"/>
</dbReference>
<feature type="non-terminal residue" evidence="9">
    <location>
        <position position="272"/>
    </location>
</feature>
<evidence type="ECO:0000256" key="7">
    <source>
        <dbReference type="ARBA" id="ARBA00023136"/>
    </source>
</evidence>
<evidence type="ECO:0000313" key="9">
    <source>
        <dbReference type="EMBL" id="GAH75239.1"/>
    </source>
</evidence>
<feature type="transmembrane region" description="Helical" evidence="8">
    <location>
        <begin position="12"/>
        <end position="33"/>
    </location>
</feature>
<dbReference type="GO" id="GO:0016020">
    <property type="term" value="C:membrane"/>
    <property type="evidence" value="ECO:0007669"/>
    <property type="project" value="UniProtKB-SubCell"/>
</dbReference>
<dbReference type="PIRSF" id="PIRSF005355">
    <property type="entry name" value="UBIAD1"/>
    <property type="match status" value="1"/>
</dbReference>
<comment type="subcellular location">
    <subcellularLocation>
        <location evidence="1">Membrane</location>
        <topology evidence="1">Multi-pass membrane protein</topology>
    </subcellularLocation>
</comment>
<dbReference type="EMBL" id="BARU01026239">
    <property type="protein sequence ID" value="GAH75239.1"/>
    <property type="molecule type" value="Genomic_DNA"/>
</dbReference>
<keyword evidence="3" id="KW-0474">Menaquinone biosynthesis</keyword>
<dbReference type="InterPro" id="IPR000537">
    <property type="entry name" value="UbiA_prenyltransferase"/>
</dbReference>
<organism evidence="9">
    <name type="scientific">marine sediment metagenome</name>
    <dbReference type="NCBI Taxonomy" id="412755"/>
    <lineage>
        <taxon>unclassified sequences</taxon>
        <taxon>metagenomes</taxon>
        <taxon>ecological metagenomes</taxon>
    </lineage>
</organism>
<keyword evidence="6 8" id="KW-1133">Transmembrane helix</keyword>
<keyword evidence="5 8" id="KW-0812">Transmembrane</keyword>
<dbReference type="InterPro" id="IPR026046">
    <property type="entry name" value="UBIAD1"/>
</dbReference>
<evidence type="ECO:0008006" key="10">
    <source>
        <dbReference type="Google" id="ProtNLM"/>
    </source>
</evidence>
<dbReference type="PANTHER" id="PTHR13929:SF0">
    <property type="entry name" value="UBIA PRENYLTRANSFERASE DOMAIN-CONTAINING PROTEIN 1"/>
    <property type="match status" value="1"/>
</dbReference>
<reference evidence="9" key="1">
    <citation type="journal article" date="2014" name="Front. Microbiol.">
        <title>High frequency of phylogenetically diverse reductive dehalogenase-homologous genes in deep subseafloor sedimentary metagenomes.</title>
        <authorList>
            <person name="Kawai M."/>
            <person name="Futagami T."/>
            <person name="Toyoda A."/>
            <person name="Takaki Y."/>
            <person name="Nishi S."/>
            <person name="Hori S."/>
            <person name="Arai W."/>
            <person name="Tsubouchi T."/>
            <person name="Morono Y."/>
            <person name="Uchiyama I."/>
            <person name="Ito T."/>
            <person name="Fujiyama A."/>
            <person name="Inagaki F."/>
            <person name="Takami H."/>
        </authorList>
    </citation>
    <scope>NUCLEOTIDE SEQUENCE</scope>
    <source>
        <strain evidence="9">Expedition CK06-06</strain>
    </source>
</reference>
<gene>
    <name evidence="9" type="ORF">S03H2_42176</name>
</gene>